<dbReference type="PANTHER" id="PTHR21137:SF35">
    <property type="entry name" value="ODORANT RECEPTOR 19A-RELATED"/>
    <property type="match status" value="1"/>
</dbReference>
<keyword evidence="7 10" id="KW-0472">Membrane</keyword>
<name>A0A8G1GMB3_PLUXY</name>
<sequence>MKLSAAVAAYFTDPKYPSMGFTVVFLKLIGLWHLKKVHYIMPFCLFISFMSQIMHVLMSKRIVHFSLNMFQTGFFHLGFFKMVLYFSNLSKWMETFNWLSEMEIQQQKDIHLKPIVDRYIKYSNNVAWAWFIACYMTFLFNYGENVLMVVIQMETLHEIDPTYIWFFFLWPKDPLTGRWNVYPYILLQFLYAFCAVLYATAFNILCVSTMIAMAGQIEVLSEMFRRALDTDSEEEQYHNLISCYKRYVHILYIQNNLNKIMSSTLFIYLLIASINMSLIIFSLANLQQSSKIASQVLIISLMLEAFYYYWHGHKVMHQSQCVSAAVYDSDWVDKSPRVRRLVYIMSSTVNRKLVYKAGPFNEVNVTTYIQILKVTVSFYKLMCDTNVYRS</sequence>
<feature type="transmembrane region" description="Helical" evidence="10">
    <location>
        <begin position="16"/>
        <end position="32"/>
    </location>
</feature>
<keyword evidence="4 10" id="KW-0812">Transmembrane</keyword>
<dbReference type="InterPro" id="IPR004117">
    <property type="entry name" value="7tm6_olfct_rcpt"/>
</dbReference>
<dbReference type="GO" id="GO:0005549">
    <property type="term" value="F:odorant binding"/>
    <property type="evidence" value="ECO:0007669"/>
    <property type="project" value="InterPro"/>
</dbReference>
<feature type="transmembrane region" description="Helical" evidence="10">
    <location>
        <begin position="39"/>
        <end position="57"/>
    </location>
</feature>
<reference evidence="11" key="1">
    <citation type="submission" date="2020-06" db="EMBL/GenBank/DDBJ databases">
        <authorList>
            <person name="Liu X.-L."/>
        </authorList>
    </citation>
    <scope>NUCLEOTIDE SEQUENCE</scope>
</reference>
<dbReference type="GO" id="GO:0005886">
    <property type="term" value="C:plasma membrane"/>
    <property type="evidence" value="ECO:0007669"/>
    <property type="project" value="UniProtKB-SubCell"/>
</dbReference>
<keyword evidence="9 10" id="KW-0807">Transducer</keyword>
<protein>
    <recommendedName>
        <fullName evidence="10">Odorant receptor</fullName>
    </recommendedName>
</protein>
<keyword evidence="5 10" id="KW-0552">Olfaction</keyword>
<evidence type="ECO:0000256" key="8">
    <source>
        <dbReference type="ARBA" id="ARBA00023170"/>
    </source>
</evidence>
<proteinExistence type="evidence at transcript level"/>
<dbReference type="EMBL" id="MT646145">
    <property type="protein sequence ID" value="QZA75623.1"/>
    <property type="molecule type" value="mRNA"/>
</dbReference>
<evidence type="ECO:0000313" key="11">
    <source>
        <dbReference type="EMBL" id="QZA75623.1"/>
    </source>
</evidence>
<evidence type="ECO:0000256" key="4">
    <source>
        <dbReference type="ARBA" id="ARBA00022692"/>
    </source>
</evidence>
<feature type="transmembrane region" description="Helical" evidence="10">
    <location>
        <begin position="265"/>
        <end position="286"/>
    </location>
</feature>
<feature type="transmembrane region" description="Helical" evidence="10">
    <location>
        <begin position="292"/>
        <end position="310"/>
    </location>
</feature>
<evidence type="ECO:0000256" key="5">
    <source>
        <dbReference type="ARBA" id="ARBA00022725"/>
    </source>
</evidence>
<dbReference type="GO" id="GO:0004984">
    <property type="term" value="F:olfactory receptor activity"/>
    <property type="evidence" value="ECO:0007669"/>
    <property type="project" value="InterPro"/>
</dbReference>
<evidence type="ECO:0000256" key="3">
    <source>
        <dbReference type="ARBA" id="ARBA00022606"/>
    </source>
</evidence>
<dbReference type="GO" id="GO:0007165">
    <property type="term" value="P:signal transduction"/>
    <property type="evidence" value="ECO:0007669"/>
    <property type="project" value="UniProtKB-KW"/>
</dbReference>
<dbReference type="Pfam" id="PF02949">
    <property type="entry name" value="7tm_6"/>
    <property type="match status" value="1"/>
</dbReference>
<evidence type="ECO:0000256" key="2">
    <source>
        <dbReference type="ARBA" id="ARBA00022475"/>
    </source>
</evidence>
<keyword evidence="8 10" id="KW-0675">Receptor</keyword>
<feature type="transmembrane region" description="Helical" evidence="10">
    <location>
        <begin position="126"/>
        <end position="143"/>
    </location>
</feature>
<dbReference type="AlphaFoldDB" id="A0A8G1GMB3"/>
<keyword evidence="6 10" id="KW-1133">Transmembrane helix</keyword>
<evidence type="ECO:0000256" key="10">
    <source>
        <dbReference type="RuleBase" id="RU351113"/>
    </source>
</evidence>
<dbReference type="PANTHER" id="PTHR21137">
    <property type="entry name" value="ODORANT RECEPTOR"/>
    <property type="match status" value="1"/>
</dbReference>
<feature type="transmembrane region" description="Helical" evidence="10">
    <location>
        <begin position="69"/>
        <end position="87"/>
    </location>
</feature>
<comment type="similarity">
    <text evidence="10">Belongs to the insect chemoreceptor superfamily. Heteromeric odorant receptor channel (TC 1.A.69) family.</text>
</comment>
<evidence type="ECO:0000256" key="7">
    <source>
        <dbReference type="ARBA" id="ARBA00023136"/>
    </source>
</evidence>
<comment type="subcellular location">
    <subcellularLocation>
        <location evidence="1 10">Cell membrane</location>
        <topology evidence="1 10">Multi-pass membrane protein</topology>
    </subcellularLocation>
</comment>
<evidence type="ECO:0000256" key="9">
    <source>
        <dbReference type="ARBA" id="ARBA00023224"/>
    </source>
</evidence>
<keyword evidence="2" id="KW-1003">Cell membrane</keyword>
<evidence type="ECO:0000256" key="6">
    <source>
        <dbReference type="ARBA" id="ARBA00022989"/>
    </source>
</evidence>
<evidence type="ECO:0000256" key="1">
    <source>
        <dbReference type="ARBA" id="ARBA00004651"/>
    </source>
</evidence>
<feature type="transmembrane region" description="Helical" evidence="10">
    <location>
        <begin position="189"/>
        <end position="215"/>
    </location>
</feature>
<keyword evidence="3 10" id="KW-0716">Sensory transduction</keyword>
<organism evidence="11">
    <name type="scientific">Plutella xylostella</name>
    <name type="common">Diamondback moth</name>
    <name type="synonym">Plutella maculipennis</name>
    <dbReference type="NCBI Taxonomy" id="51655"/>
    <lineage>
        <taxon>Eukaryota</taxon>
        <taxon>Metazoa</taxon>
        <taxon>Ecdysozoa</taxon>
        <taxon>Arthropoda</taxon>
        <taxon>Hexapoda</taxon>
        <taxon>Insecta</taxon>
        <taxon>Pterygota</taxon>
        <taxon>Neoptera</taxon>
        <taxon>Endopterygota</taxon>
        <taxon>Lepidoptera</taxon>
        <taxon>Glossata</taxon>
        <taxon>Ditrysia</taxon>
        <taxon>Yponomeutoidea</taxon>
        <taxon>Plutellidae</taxon>
        <taxon>Plutella</taxon>
    </lineage>
</organism>
<accession>A0A8G1GMB3</accession>